<evidence type="ECO:0000313" key="15">
    <source>
        <dbReference type="Proteomes" id="UP000779900"/>
    </source>
</evidence>
<comment type="caution">
    <text evidence="12">Lacks conserved residue(s) required for the propagation of feature annotation.</text>
</comment>
<dbReference type="Gene3D" id="3.40.1190.20">
    <property type="match status" value="1"/>
</dbReference>
<feature type="domain" description="Carbohydrate kinase PfkB" evidence="13">
    <location>
        <begin position="8"/>
        <end position="292"/>
    </location>
</feature>
<evidence type="ECO:0000256" key="10">
    <source>
        <dbReference type="ARBA" id="ARBA00022958"/>
    </source>
</evidence>
<name>A0A937XG07_UNCW3</name>
<protein>
    <recommendedName>
        <fullName evidence="3 12">Ribokinase</fullName>
        <shortName evidence="12">RK</shortName>
        <ecNumber evidence="2 12">2.7.1.15</ecNumber>
    </recommendedName>
</protein>
<evidence type="ECO:0000313" key="14">
    <source>
        <dbReference type="EMBL" id="MBM3330938.1"/>
    </source>
</evidence>
<evidence type="ECO:0000256" key="6">
    <source>
        <dbReference type="ARBA" id="ARBA00022741"/>
    </source>
</evidence>
<comment type="similarity">
    <text evidence="1">Belongs to the carbohydrate kinase pfkB family.</text>
</comment>
<keyword evidence="5 12" id="KW-0479">Metal-binding</keyword>
<feature type="binding site" evidence="12">
    <location>
        <position position="281"/>
    </location>
    <ligand>
        <name>K(+)</name>
        <dbReference type="ChEBI" id="CHEBI:29103"/>
    </ligand>
</feature>
<feature type="binding site" evidence="12">
    <location>
        <position position="286"/>
    </location>
    <ligand>
        <name>K(+)</name>
        <dbReference type="ChEBI" id="CHEBI:29103"/>
    </ligand>
</feature>
<evidence type="ECO:0000256" key="4">
    <source>
        <dbReference type="ARBA" id="ARBA00022679"/>
    </source>
</evidence>
<dbReference type="GO" id="GO:0004747">
    <property type="term" value="F:ribokinase activity"/>
    <property type="evidence" value="ECO:0007669"/>
    <property type="project" value="UniProtKB-UniRule"/>
</dbReference>
<dbReference type="EMBL" id="VGIR01000014">
    <property type="protein sequence ID" value="MBM3330938.1"/>
    <property type="molecule type" value="Genomic_DNA"/>
</dbReference>
<keyword evidence="8 12" id="KW-0067">ATP-binding</keyword>
<keyword evidence="6 12" id="KW-0547">Nucleotide-binding</keyword>
<comment type="caution">
    <text evidence="14">The sequence shown here is derived from an EMBL/GenBank/DDBJ whole genome shotgun (WGS) entry which is preliminary data.</text>
</comment>
<organism evidence="14 15">
    <name type="scientific">candidate division WOR-3 bacterium</name>
    <dbReference type="NCBI Taxonomy" id="2052148"/>
    <lineage>
        <taxon>Bacteria</taxon>
        <taxon>Bacteria division WOR-3</taxon>
    </lineage>
</organism>
<dbReference type="PRINTS" id="PR00990">
    <property type="entry name" value="RIBOKINASE"/>
</dbReference>
<dbReference type="HAMAP" id="MF_01987">
    <property type="entry name" value="Ribokinase"/>
    <property type="match status" value="1"/>
</dbReference>
<keyword evidence="12" id="KW-0963">Cytoplasm</keyword>
<comment type="subcellular location">
    <subcellularLocation>
        <location evidence="12">Cytoplasm</location>
    </subcellularLocation>
</comment>
<gene>
    <name evidence="12" type="primary">rbsK</name>
    <name evidence="14" type="ORF">FJY68_03690</name>
</gene>
<accession>A0A937XG07</accession>
<feature type="binding site" evidence="12">
    <location>
        <begin position="43"/>
        <end position="47"/>
    </location>
    <ligand>
        <name>substrate</name>
    </ligand>
</feature>
<feature type="binding site" evidence="12">
    <location>
        <begin position="219"/>
        <end position="224"/>
    </location>
    <ligand>
        <name>ATP</name>
        <dbReference type="ChEBI" id="CHEBI:30616"/>
    </ligand>
</feature>
<proteinExistence type="inferred from homology"/>
<dbReference type="PROSITE" id="PS00584">
    <property type="entry name" value="PFKB_KINASES_2"/>
    <property type="match status" value="1"/>
</dbReference>
<sequence>MKGSRPCVCVVGSFVMDLMFMVRHRPGPGETMLADGFGMFLGGKGFNQAVAARRLGADVCIVGRVGSDQFGDMFVAKLEQEGICSVGVTRDAEVGTAIATPVVDEHGQNSIIAAPRANMRVRPEDVLAVEEQIASADILMLQFEIPLAVSRRAAEIASEHRTLVMLDPAPVEHGFERFAAPTDYIVPNEIEAHMLTGRMTPEEAAAVLLPETRRGVVISLGEQGAMAVDRAALDRFPAHKVQVVDTTGAGDAFRAGLSVRIAEGASLEESVRFANACGALACTVMGAEPSMPRRSAVELLLAQE</sequence>
<dbReference type="EC" id="2.7.1.15" evidence="2 12"/>
<reference evidence="14" key="1">
    <citation type="submission" date="2019-03" db="EMBL/GenBank/DDBJ databases">
        <title>Lake Tanganyika Metagenome-Assembled Genomes (MAGs).</title>
        <authorList>
            <person name="Tran P."/>
        </authorList>
    </citation>
    <scope>NUCLEOTIDE SEQUENCE</scope>
    <source>
        <strain evidence="14">K_DeepCast_150m_m2_040</strain>
    </source>
</reference>
<keyword evidence="10 12" id="KW-0630">Potassium</keyword>
<keyword evidence="11 12" id="KW-0119">Carbohydrate metabolism</keyword>
<dbReference type="GO" id="GO:0046872">
    <property type="term" value="F:metal ion binding"/>
    <property type="evidence" value="ECO:0007669"/>
    <property type="project" value="UniProtKB-KW"/>
</dbReference>
<evidence type="ECO:0000256" key="2">
    <source>
        <dbReference type="ARBA" id="ARBA00012035"/>
    </source>
</evidence>
<feature type="binding site" evidence="12">
    <location>
        <begin position="15"/>
        <end position="17"/>
    </location>
    <ligand>
        <name>substrate</name>
    </ligand>
</feature>
<feature type="binding site" evidence="12">
    <location>
        <position position="275"/>
    </location>
    <ligand>
        <name>ATP</name>
        <dbReference type="ChEBI" id="CHEBI:30616"/>
    </ligand>
</feature>
<feature type="binding site" evidence="12">
    <location>
        <position position="144"/>
    </location>
    <ligand>
        <name>substrate</name>
    </ligand>
</feature>
<feature type="binding site" evidence="12">
    <location>
        <position position="251"/>
    </location>
    <ligand>
        <name>substrate</name>
    </ligand>
</feature>
<evidence type="ECO:0000256" key="11">
    <source>
        <dbReference type="ARBA" id="ARBA00023277"/>
    </source>
</evidence>
<dbReference type="PANTHER" id="PTHR10584:SF166">
    <property type="entry name" value="RIBOKINASE"/>
    <property type="match status" value="1"/>
</dbReference>
<comment type="cofactor">
    <cofactor evidence="12">
        <name>Mg(2+)</name>
        <dbReference type="ChEBI" id="CHEBI:18420"/>
    </cofactor>
    <text evidence="12">Requires a divalent cation, most likely magnesium in vivo, as an electrophilic catalyst to aid phosphoryl group transfer. It is the chelate of the metal and the nucleotide that is the actual substrate.</text>
</comment>
<dbReference type="AlphaFoldDB" id="A0A937XG07"/>
<feature type="binding site" evidence="12">
    <location>
        <position position="290"/>
    </location>
    <ligand>
        <name>K(+)</name>
        <dbReference type="ChEBI" id="CHEBI:29103"/>
    </ligand>
</feature>
<evidence type="ECO:0000256" key="7">
    <source>
        <dbReference type="ARBA" id="ARBA00022777"/>
    </source>
</evidence>
<evidence type="ECO:0000256" key="8">
    <source>
        <dbReference type="ARBA" id="ARBA00022840"/>
    </source>
</evidence>
<comment type="catalytic activity">
    <reaction evidence="12">
        <text>D-ribose + ATP = D-ribose 5-phosphate + ADP + H(+)</text>
        <dbReference type="Rhea" id="RHEA:13697"/>
        <dbReference type="ChEBI" id="CHEBI:15378"/>
        <dbReference type="ChEBI" id="CHEBI:30616"/>
        <dbReference type="ChEBI" id="CHEBI:47013"/>
        <dbReference type="ChEBI" id="CHEBI:78346"/>
        <dbReference type="ChEBI" id="CHEBI:456216"/>
        <dbReference type="EC" id="2.7.1.15"/>
    </reaction>
</comment>
<dbReference type="GO" id="GO:0005829">
    <property type="term" value="C:cytosol"/>
    <property type="evidence" value="ECO:0007669"/>
    <property type="project" value="TreeGrafter"/>
</dbReference>
<dbReference type="InterPro" id="IPR002173">
    <property type="entry name" value="Carboh/pur_kinase_PfkB_CS"/>
</dbReference>
<feature type="binding site" evidence="12">
    <location>
        <begin position="250"/>
        <end position="251"/>
    </location>
    <ligand>
        <name>ATP</name>
        <dbReference type="ChEBI" id="CHEBI:30616"/>
    </ligand>
</feature>
<dbReference type="InterPro" id="IPR029056">
    <property type="entry name" value="Ribokinase-like"/>
</dbReference>
<comment type="pathway">
    <text evidence="12">Carbohydrate metabolism; D-ribose degradation; D-ribose 5-phosphate from beta-D-ribopyranose: step 2/2.</text>
</comment>
<dbReference type="InterPro" id="IPR011877">
    <property type="entry name" value="Ribokinase"/>
</dbReference>
<dbReference type="InterPro" id="IPR002139">
    <property type="entry name" value="Ribo/fructo_kinase"/>
</dbReference>
<feature type="binding site" evidence="12">
    <location>
        <position position="247"/>
    </location>
    <ligand>
        <name>K(+)</name>
        <dbReference type="ChEBI" id="CHEBI:29103"/>
    </ligand>
</feature>
<evidence type="ECO:0000256" key="1">
    <source>
        <dbReference type="ARBA" id="ARBA00005380"/>
    </source>
</evidence>
<comment type="function">
    <text evidence="12">Catalyzes the phosphorylation of ribose at O-5 in a reaction requiring ATP and magnesium. The resulting D-ribose-5-phosphate can then be used either for sythesis of nucleotides, histidine, and tryptophan, or as a component of the pentose phosphate pathway.</text>
</comment>
<dbReference type="InterPro" id="IPR011611">
    <property type="entry name" value="PfkB_dom"/>
</dbReference>
<dbReference type="Proteomes" id="UP000779900">
    <property type="component" value="Unassembled WGS sequence"/>
</dbReference>
<dbReference type="CDD" id="cd01174">
    <property type="entry name" value="ribokinase"/>
    <property type="match status" value="1"/>
</dbReference>
<comment type="activity regulation">
    <text evidence="12">Activated by a monovalent cation that binds near, but not in, the active site. The most likely occupant of the site in vivo is potassium. Ion binding induces a conformational change that may alter substrate affinity.</text>
</comment>
<dbReference type="PANTHER" id="PTHR10584">
    <property type="entry name" value="SUGAR KINASE"/>
    <property type="match status" value="1"/>
</dbReference>
<evidence type="ECO:0000256" key="12">
    <source>
        <dbReference type="HAMAP-Rule" id="MF_01987"/>
    </source>
</evidence>
<dbReference type="GO" id="GO:0005524">
    <property type="term" value="F:ATP binding"/>
    <property type="evidence" value="ECO:0007669"/>
    <property type="project" value="UniProtKB-UniRule"/>
</dbReference>
<dbReference type="Pfam" id="PF00294">
    <property type="entry name" value="PfkB"/>
    <property type="match status" value="1"/>
</dbReference>
<evidence type="ECO:0000259" key="13">
    <source>
        <dbReference type="Pfam" id="PF00294"/>
    </source>
</evidence>
<feature type="binding site" evidence="12">
    <location>
        <position position="188"/>
    </location>
    <ligand>
        <name>ATP</name>
        <dbReference type="ChEBI" id="CHEBI:30616"/>
    </ligand>
</feature>
<keyword evidence="4 12" id="KW-0808">Transferase</keyword>
<evidence type="ECO:0000256" key="3">
    <source>
        <dbReference type="ARBA" id="ARBA00016943"/>
    </source>
</evidence>
<evidence type="ECO:0000256" key="9">
    <source>
        <dbReference type="ARBA" id="ARBA00022842"/>
    </source>
</evidence>
<keyword evidence="9 12" id="KW-0460">Magnesium</keyword>
<feature type="binding site" evidence="12">
    <location>
        <position position="284"/>
    </location>
    <ligand>
        <name>K(+)</name>
        <dbReference type="ChEBI" id="CHEBI:29103"/>
    </ligand>
</feature>
<dbReference type="GO" id="GO:0019303">
    <property type="term" value="P:D-ribose catabolic process"/>
    <property type="evidence" value="ECO:0007669"/>
    <property type="project" value="UniProtKB-UniRule"/>
</dbReference>
<feature type="binding site" evidence="12">
    <location>
        <position position="245"/>
    </location>
    <ligand>
        <name>K(+)</name>
        <dbReference type="ChEBI" id="CHEBI:29103"/>
    </ligand>
</feature>
<comment type="subunit">
    <text evidence="12">Homodimer.</text>
</comment>
<keyword evidence="7 12" id="KW-0418">Kinase</keyword>
<comment type="similarity">
    <text evidence="12">Belongs to the carbohydrate kinase PfkB family. Ribokinase subfamily.</text>
</comment>
<dbReference type="SUPFAM" id="SSF53613">
    <property type="entry name" value="Ribokinase-like"/>
    <property type="match status" value="1"/>
</dbReference>
<feature type="active site" description="Proton acceptor" evidence="12">
    <location>
        <position position="251"/>
    </location>
</feature>
<evidence type="ECO:0000256" key="5">
    <source>
        <dbReference type="ARBA" id="ARBA00022723"/>
    </source>
</evidence>